<dbReference type="AlphaFoldDB" id="A0A4D6HF94"/>
<dbReference type="GO" id="GO:0030151">
    <property type="term" value="F:molybdenum ion binding"/>
    <property type="evidence" value="ECO:0007669"/>
    <property type="project" value="InterPro"/>
</dbReference>
<dbReference type="InterPro" id="IPR005303">
    <property type="entry name" value="MOCOS_middle"/>
</dbReference>
<dbReference type="GO" id="GO:0030170">
    <property type="term" value="F:pyridoxal phosphate binding"/>
    <property type="evidence" value="ECO:0007669"/>
    <property type="project" value="InterPro"/>
</dbReference>
<dbReference type="OrthoDB" id="211216at2157"/>
<dbReference type="SUPFAM" id="SSF141673">
    <property type="entry name" value="MOSC N-terminal domain-like"/>
    <property type="match status" value="1"/>
</dbReference>
<feature type="domain" description="MOSC" evidence="1">
    <location>
        <begin position="85"/>
        <end position="257"/>
    </location>
</feature>
<dbReference type="Pfam" id="PF03476">
    <property type="entry name" value="MOSC_N"/>
    <property type="match status" value="1"/>
</dbReference>
<dbReference type="GO" id="GO:0003824">
    <property type="term" value="F:catalytic activity"/>
    <property type="evidence" value="ECO:0007669"/>
    <property type="project" value="InterPro"/>
</dbReference>
<dbReference type="PROSITE" id="PS51340">
    <property type="entry name" value="MOSC"/>
    <property type="match status" value="1"/>
</dbReference>
<gene>
    <name evidence="2" type="ORF">DV733_13575</name>
</gene>
<evidence type="ECO:0000313" key="3">
    <source>
        <dbReference type="Proteomes" id="UP000296706"/>
    </source>
</evidence>
<accession>A0A4D6HF94</accession>
<name>A0A4D6HF94_9EURY</name>
<dbReference type="Proteomes" id="UP000296706">
    <property type="component" value="Chromosome"/>
</dbReference>
<dbReference type="EMBL" id="CP031310">
    <property type="protein sequence ID" value="QCC52195.1"/>
    <property type="molecule type" value="Genomic_DNA"/>
</dbReference>
<dbReference type="KEGG" id="hsn:DV733_13575"/>
<sequence>MATLEGIYVYPIKSLDGRAVETVTIADGGSLRPDRQFAMVDDDGEYVNGKRTPAVHRISADFDASGTIVTLTDDTDSARFDLEAEREAAATWLDERFEPPISFVRDEELGFPDDTADFGPTIISTGTLETIAGWYDEIDGATEMRRRLRPNLVVEAEPFWEDRLYAGPDERVRFEIDGVSFEGISPCQRCVVPTRDPDTGAEIDGFQRTFVENREKTLPSWADERQFDHYFRVMVNTRTPEASRGETISIGAEVVIGETVSATS</sequence>
<dbReference type="SUPFAM" id="SSF50800">
    <property type="entry name" value="PK beta-barrel domain-like"/>
    <property type="match status" value="1"/>
</dbReference>
<dbReference type="Pfam" id="PF03473">
    <property type="entry name" value="MOSC"/>
    <property type="match status" value="1"/>
</dbReference>
<reference evidence="2 3" key="1">
    <citation type="journal article" date="2019" name="Nat. Commun.">
        <title>A new type of DNA phosphorothioation-based antiviral system in archaea.</title>
        <authorList>
            <person name="Xiong L."/>
            <person name="Liu S."/>
            <person name="Chen S."/>
            <person name="Xiao Y."/>
            <person name="Zhu B."/>
            <person name="Gao Y."/>
            <person name="Zhang Y."/>
            <person name="Chen B."/>
            <person name="Luo J."/>
            <person name="Deng Z."/>
            <person name="Chen X."/>
            <person name="Wang L."/>
            <person name="Chen S."/>
        </authorList>
    </citation>
    <scope>NUCLEOTIDE SEQUENCE [LARGE SCALE GENOMIC DNA]</scope>
    <source>
        <strain evidence="2 3">CBA1105</strain>
    </source>
</reference>
<dbReference type="STRING" id="1457250.GCA_000755225_01577"/>
<dbReference type="InterPro" id="IPR005302">
    <property type="entry name" value="MoCF_Sase_C"/>
</dbReference>
<dbReference type="GeneID" id="39848910"/>
<organism evidence="2 3">
    <name type="scientific">Halapricum salinum</name>
    <dbReference type="NCBI Taxonomy" id="1457250"/>
    <lineage>
        <taxon>Archaea</taxon>
        <taxon>Methanobacteriati</taxon>
        <taxon>Methanobacteriota</taxon>
        <taxon>Stenosarchaea group</taxon>
        <taxon>Halobacteria</taxon>
        <taxon>Halobacteriales</taxon>
        <taxon>Haloarculaceae</taxon>
        <taxon>Halapricum</taxon>
    </lineage>
</organism>
<evidence type="ECO:0000313" key="2">
    <source>
        <dbReference type="EMBL" id="QCC52195.1"/>
    </source>
</evidence>
<dbReference type="InterPro" id="IPR011037">
    <property type="entry name" value="Pyrv_Knase-like_insert_dom_sf"/>
</dbReference>
<dbReference type="RefSeq" id="WP_049992521.1">
    <property type="nucleotide sequence ID" value="NZ_CP031310.1"/>
</dbReference>
<evidence type="ECO:0000259" key="1">
    <source>
        <dbReference type="PROSITE" id="PS51340"/>
    </source>
</evidence>
<proteinExistence type="predicted"/>
<keyword evidence="3" id="KW-1185">Reference proteome</keyword>
<protein>
    <submittedName>
        <fullName evidence="2">MOSC domain-containing protein</fullName>
    </submittedName>
</protein>